<dbReference type="KEGG" id="sbae:DSM104329_02786"/>
<sequence>MATRDTLFADIDTMDPDRFAAHLADDAVMRFGNAEPVRGRAAIRDAWAGFCETVDGVEHEVVEQWQPAGATIVESNVTYTRKDGGRVTVPVVTIYREVGGLIADYRVFIDLAPLFA</sequence>
<evidence type="ECO:0000313" key="2">
    <source>
        <dbReference type="EMBL" id="UGS36382.1"/>
    </source>
</evidence>
<protein>
    <recommendedName>
        <fullName evidence="1">SnoaL-like domain-containing protein</fullName>
    </recommendedName>
</protein>
<keyword evidence="3" id="KW-1185">Reference proteome</keyword>
<dbReference type="Gene3D" id="3.10.450.50">
    <property type="match status" value="1"/>
</dbReference>
<reference evidence="2" key="1">
    <citation type="journal article" date="2022" name="Int. J. Syst. Evol. Microbiol.">
        <title>Pseudomonas aegrilactucae sp. nov. and Pseudomonas morbosilactucae sp. nov., pathogens causing bacterial rot of lettuce in Japan.</title>
        <authorList>
            <person name="Sawada H."/>
            <person name="Fujikawa T."/>
            <person name="Satou M."/>
        </authorList>
    </citation>
    <scope>NUCLEOTIDE SEQUENCE</scope>
    <source>
        <strain evidence="2">0166_1</strain>
    </source>
</reference>
<dbReference type="Pfam" id="PF12680">
    <property type="entry name" value="SnoaL_2"/>
    <property type="match status" value="1"/>
</dbReference>
<dbReference type="Proteomes" id="UP001162834">
    <property type="component" value="Chromosome"/>
</dbReference>
<feature type="domain" description="SnoaL-like" evidence="1">
    <location>
        <begin position="8"/>
        <end position="104"/>
    </location>
</feature>
<gene>
    <name evidence="2" type="ORF">DSM104329_02786</name>
</gene>
<dbReference type="RefSeq" id="WP_259316054.1">
    <property type="nucleotide sequence ID" value="NZ_CP087164.1"/>
</dbReference>
<dbReference type="SUPFAM" id="SSF54427">
    <property type="entry name" value="NTF2-like"/>
    <property type="match status" value="1"/>
</dbReference>
<evidence type="ECO:0000313" key="3">
    <source>
        <dbReference type="Proteomes" id="UP001162834"/>
    </source>
</evidence>
<dbReference type="EMBL" id="CP087164">
    <property type="protein sequence ID" value="UGS36382.1"/>
    <property type="molecule type" value="Genomic_DNA"/>
</dbReference>
<organism evidence="2 3">
    <name type="scientific">Capillimicrobium parvum</name>
    <dbReference type="NCBI Taxonomy" id="2884022"/>
    <lineage>
        <taxon>Bacteria</taxon>
        <taxon>Bacillati</taxon>
        <taxon>Actinomycetota</taxon>
        <taxon>Thermoleophilia</taxon>
        <taxon>Solirubrobacterales</taxon>
        <taxon>Capillimicrobiaceae</taxon>
        <taxon>Capillimicrobium</taxon>
    </lineage>
</organism>
<name>A0A9E6XYR7_9ACTN</name>
<dbReference type="InterPro" id="IPR032710">
    <property type="entry name" value="NTF2-like_dom_sf"/>
</dbReference>
<proteinExistence type="predicted"/>
<dbReference type="InterPro" id="IPR037401">
    <property type="entry name" value="SnoaL-like"/>
</dbReference>
<dbReference type="AlphaFoldDB" id="A0A9E6XYR7"/>
<accession>A0A9E6XYR7</accession>
<evidence type="ECO:0000259" key="1">
    <source>
        <dbReference type="Pfam" id="PF12680"/>
    </source>
</evidence>